<keyword evidence="2" id="KW-1185">Reference proteome</keyword>
<dbReference type="AlphaFoldDB" id="A0A2A2JM30"/>
<protein>
    <submittedName>
        <fullName evidence="1">Uncharacterized protein</fullName>
    </submittedName>
</protein>
<evidence type="ECO:0000313" key="1">
    <source>
        <dbReference type="EMBL" id="PAV62748.1"/>
    </source>
</evidence>
<sequence>MVRGDFGREFQLQKAEMLESKSPYVSYAKAGLPASPVEVKKNEESNLIFTSHVERGVNIDFPKSHIKSVHKVEESGDSIYI</sequence>
<dbReference type="EMBL" id="LIAE01010348">
    <property type="protein sequence ID" value="PAV62748.1"/>
    <property type="molecule type" value="Genomic_DNA"/>
</dbReference>
<gene>
    <name evidence="1" type="ORF">WR25_22974</name>
</gene>
<proteinExistence type="predicted"/>
<comment type="caution">
    <text evidence="1">The sequence shown here is derived from an EMBL/GenBank/DDBJ whole genome shotgun (WGS) entry which is preliminary data.</text>
</comment>
<evidence type="ECO:0000313" key="2">
    <source>
        <dbReference type="Proteomes" id="UP000218231"/>
    </source>
</evidence>
<name>A0A2A2JM30_9BILA</name>
<organism evidence="1 2">
    <name type="scientific">Diploscapter pachys</name>
    <dbReference type="NCBI Taxonomy" id="2018661"/>
    <lineage>
        <taxon>Eukaryota</taxon>
        <taxon>Metazoa</taxon>
        <taxon>Ecdysozoa</taxon>
        <taxon>Nematoda</taxon>
        <taxon>Chromadorea</taxon>
        <taxon>Rhabditida</taxon>
        <taxon>Rhabditina</taxon>
        <taxon>Rhabditomorpha</taxon>
        <taxon>Rhabditoidea</taxon>
        <taxon>Rhabditidae</taxon>
        <taxon>Diploscapter</taxon>
    </lineage>
</organism>
<accession>A0A2A2JM30</accession>
<reference evidence="1 2" key="1">
    <citation type="journal article" date="2017" name="Curr. Biol.">
        <title>Genome architecture and evolution of a unichromosomal asexual nematode.</title>
        <authorList>
            <person name="Fradin H."/>
            <person name="Zegar C."/>
            <person name="Gutwein M."/>
            <person name="Lucas J."/>
            <person name="Kovtun M."/>
            <person name="Corcoran D."/>
            <person name="Baugh L.R."/>
            <person name="Kiontke K."/>
            <person name="Gunsalus K."/>
            <person name="Fitch D.H."/>
            <person name="Piano F."/>
        </authorList>
    </citation>
    <scope>NUCLEOTIDE SEQUENCE [LARGE SCALE GENOMIC DNA]</scope>
    <source>
        <strain evidence="1">PF1309</strain>
    </source>
</reference>
<dbReference type="Proteomes" id="UP000218231">
    <property type="component" value="Unassembled WGS sequence"/>
</dbReference>